<accession>A0A1Z2R5V6</accession>
<proteinExistence type="predicted"/>
<sequence length="284" mass="33177">MWIALYNRLLHRAQGKCLCCTKGGTLPSANNDGAVYQIFSLIWLKMGRCEIISSLWQKFASRNGDASGSIIDFAKAEGANWVAERKNFFFRNAASIQATKACLWGQLHANLLERTNQRDYDIRVGFWSGAWKRFLFEGEGPFSDSTSNLDFVARNSLREALRTKIRNKPDHLDNYQPYLHAWLRVRSDFISTLEVLDKCDAQYQKYRADYLVAKTTKIFFRDVYWFLLDDDEFLNSEFGLLNEEEFRNLCFHAIGEEQFLNLCLETHDREGEVRPSDEYFFDKE</sequence>
<gene>
    <name evidence="1" type="primary">ORF284</name>
    <name evidence="1" type="ORF">Pa_de_se1Pt0325</name>
</gene>
<dbReference type="AlphaFoldDB" id="A0A1Z2R5V6"/>
<keyword evidence="1" id="KW-0934">Plastid</keyword>
<organism evidence="1">
    <name type="scientific">Palmerella debilis subsp. serrata</name>
    <dbReference type="NCBI Taxonomy" id="2010905"/>
    <lineage>
        <taxon>Eukaryota</taxon>
        <taxon>Viridiplantae</taxon>
        <taxon>Streptophyta</taxon>
        <taxon>Embryophyta</taxon>
        <taxon>Tracheophyta</taxon>
        <taxon>Spermatophyta</taxon>
        <taxon>Magnoliopsida</taxon>
        <taxon>eudicotyledons</taxon>
        <taxon>Gunneridae</taxon>
        <taxon>Pentapetalae</taxon>
        <taxon>asterids</taxon>
        <taxon>campanulids</taxon>
        <taxon>Asterales</taxon>
        <taxon>Campanulaceae</taxon>
        <taxon>Palmerella</taxon>
    </lineage>
</organism>
<reference evidence="1" key="1">
    <citation type="journal article" date="2017" name="Am. J. Bot.">
        <title>The East Asian origin of the giant lobelias.</title>
        <authorList>
            <person name="Knox E.B."/>
            <person name="Li C."/>
        </authorList>
    </citation>
    <scope>NUCLEOTIDE SEQUENCE</scope>
</reference>
<name>A0A1Z2R5V6_9ASTR</name>
<geneLocation type="plastid" evidence="1"/>
<evidence type="ECO:0000313" key="1">
    <source>
        <dbReference type="EMBL" id="ASA39086.1"/>
    </source>
</evidence>
<protein>
    <submittedName>
        <fullName evidence="1">Uncharacterized protein</fullName>
    </submittedName>
</protein>
<dbReference type="EMBL" id="MF061222">
    <property type="protein sequence ID" value="ASA39086.1"/>
    <property type="molecule type" value="Genomic_DNA"/>
</dbReference>